<keyword evidence="1 5" id="KW-0808">Transferase</keyword>
<dbReference type="OrthoDB" id="1275217at2"/>
<dbReference type="Pfam" id="PF20866">
    <property type="entry name" value="MdcG_N"/>
    <property type="match status" value="1"/>
</dbReference>
<feature type="domain" description="Phosphoribosyl-dephospho-CoA transferase MdcG N-terminal" evidence="4">
    <location>
        <begin position="20"/>
        <end position="97"/>
    </location>
</feature>
<sequence>MQRAVSAGQPGTAQESDWAAHDLLWAARSALLPAPQPGAESITPPPAWLAQVQGPVVIRRDQPPSANLLPVGVRGASKAERYAAYLPRAAVLERLTPEQLVSEQRWCRHPLRLTHPVLRMLDQLAGRAAELGLRWGITGSLGYELASGQPLLHDDSDLDLLIRTPSHISPALAQEWQSQLLGLSPLCRVDIQLETPLGAIALTEWAAQSDNRPGPVLRQGILLKSNAGPQLVTDPWQARPHACPVGSATPEETSPC</sequence>
<dbReference type="InterPro" id="IPR049180">
    <property type="entry name" value="MdcG_C"/>
</dbReference>
<evidence type="ECO:0000313" key="6">
    <source>
        <dbReference type="Proteomes" id="UP000238196"/>
    </source>
</evidence>
<feature type="domain" description="Phosphoribosyl-dephospho-CoA transferase MdcG C-terminal" evidence="3">
    <location>
        <begin position="113"/>
        <end position="235"/>
    </location>
</feature>
<evidence type="ECO:0000259" key="3">
    <source>
        <dbReference type="Pfam" id="PF10620"/>
    </source>
</evidence>
<keyword evidence="2" id="KW-0548">Nucleotidyltransferase</keyword>
<organism evidence="5 6">
    <name type="scientific">Proteobacteria bacterium 228</name>
    <dbReference type="NCBI Taxonomy" id="2083153"/>
    <lineage>
        <taxon>Bacteria</taxon>
        <taxon>Pseudomonadati</taxon>
        <taxon>Pseudomonadota</taxon>
    </lineage>
</organism>
<dbReference type="NCBIfam" id="TIGR03135">
    <property type="entry name" value="malonate_mdcG"/>
    <property type="match status" value="1"/>
</dbReference>
<dbReference type="Pfam" id="PF10620">
    <property type="entry name" value="MdcG"/>
    <property type="match status" value="1"/>
</dbReference>
<dbReference type="EMBL" id="PRLP01000003">
    <property type="protein sequence ID" value="PPC79267.1"/>
    <property type="molecule type" value="Genomic_DNA"/>
</dbReference>
<protein>
    <submittedName>
        <fullName evidence="5">Phosphoribosyl-dephospho-CoA transferase</fullName>
    </submittedName>
</protein>
<proteinExistence type="predicted"/>
<comment type="caution">
    <text evidence="5">The sequence shown here is derived from an EMBL/GenBank/DDBJ whole genome shotgun (WGS) entry which is preliminary data.</text>
</comment>
<gene>
    <name evidence="5" type="ORF">C4K68_00755</name>
</gene>
<dbReference type="NCBIfam" id="NF002332">
    <property type="entry name" value="PRK01293.1"/>
    <property type="match status" value="1"/>
</dbReference>
<reference evidence="5 6" key="1">
    <citation type="submission" date="2018-02" db="EMBL/GenBank/DDBJ databases">
        <title>novel marine gammaproteobacteria from coastal saline agro ecosystem.</title>
        <authorList>
            <person name="Krishnan R."/>
            <person name="Ramesh Kumar N."/>
        </authorList>
    </citation>
    <scope>NUCLEOTIDE SEQUENCE [LARGE SCALE GENOMIC DNA]</scope>
    <source>
        <strain evidence="5 6">228</strain>
    </source>
</reference>
<dbReference type="AlphaFoldDB" id="A0A2S5KWP1"/>
<dbReference type="GO" id="GO:0016779">
    <property type="term" value="F:nucleotidyltransferase activity"/>
    <property type="evidence" value="ECO:0007669"/>
    <property type="project" value="UniProtKB-KW"/>
</dbReference>
<evidence type="ECO:0000256" key="2">
    <source>
        <dbReference type="ARBA" id="ARBA00022695"/>
    </source>
</evidence>
<name>A0A2S5KWP1_9PROT</name>
<evidence type="ECO:0000313" key="5">
    <source>
        <dbReference type="EMBL" id="PPC79267.1"/>
    </source>
</evidence>
<dbReference type="InterPro" id="IPR017557">
    <property type="entry name" value="Holo-ACP_synthase"/>
</dbReference>
<evidence type="ECO:0000259" key="4">
    <source>
        <dbReference type="Pfam" id="PF20866"/>
    </source>
</evidence>
<accession>A0A2S5KWP1</accession>
<evidence type="ECO:0000256" key="1">
    <source>
        <dbReference type="ARBA" id="ARBA00022679"/>
    </source>
</evidence>
<dbReference type="InterPro" id="IPR048903">
    <property type="entry name" value="MdcG_N"/>
</dbReference>
<dbReference type="Proteomes" id="UP000238196">
    <property type="component" value="Unassembled WGS sequence"/>
</dbReference>